<accession>A0A4D6L6Q9</accession>
<feature type="compositionally biased region" description="Polar residues" evidence="1">
    <location>
        <begin position="30"/>
        <end position="49"/>
    </location>
</feature>
<feature type="region of interest" description="Disordered" evidence="1">
    <location>
        <begin position="1"/>
        <end position="62"/>
    </location>
</feature>
<protein>
    <submittedName>
        <fullName evidence="2">Uncharacterized protein</fullName>
    </submittedName>
</protein>
<organism evidence="2 3">
    <name type="scientific">Vigna unguiculata</name>
    <name type="common">Cowpea</name>
    <dbReference type="NCBI Taxonomy" id="3917"/>
    <lineage>
        <taxon>Eukaryota</taxon>
        <taxon>Viridiplantae</taxon>
        <taxon>Streptophyta</taxon>
        <taxon>Embryophyta</taxon>
        <taxon>Tracheophyta</taxon>
        <taxon>Spermatophyta</taxon>
        <taxon>Magnoliopsida</taxon>
        <taxon>eudicotyledons</taxon>
        <taxon>Gunneridae</taxon>
        <taxon>Pentapetalae</taxon>
        <taxon>rosids</taxon>
        <taxon>fabids</taxon>
        <taxon>Fabales</taxon>
        <taxon>Fabaceae</taxon>
        <taxon>Papilionoideae</taxon>
        <taxon>50 kb inversion clade</taxon>
        <taxon>NPAAA clade</taxon>
        <taxon>indigoferoid/millettioid clade</taxon>
        <taxon>Phaseoleae</taxon>
        <taxon>Vigna</taxon>
    </lineage>
</organism>
<evidence type="ECO:0000313" key="3">
    <source>
        <dbReference type="Proteomes" id="UP000501690"/>
    </source>
</evidence>
<keyword evidence="3" id="KW-1185">Reference proteome</keyword>
<name>A0A4D6L6Q9_VIGUN</name>
<evidence type="ECO:0000313" key="2">
    <source>
        <dbReference type="EMBL" id="QCD84183.1"/>
    </source>
</evidence>
<sequence length="62" mass="6922">MPSQSFNSHSHHSSIHIKHDHIYWARKSRGNNPKTNSSQHSTSCPSFTQARGPHSGERSSLA</sequence>
<reference evidence="2 3" key="1">
    <citation type="submission" date="2019-04" db="EMBL/GenBank/DDBJ databases">
        <title>An improved genome assembly and genetic linkage map for asparagus bean, Vigna unguiculata ssp. sesquipedialis.</title>
        <authorList>
            <person name="Xia Q."/>
            <person name="Zhang R."/>
            <person name="Dong Y."/>
        </authorList>
    </citation>
    <scope>NUCLEOTIDE SEQUENCE [LARGE SCALE GENOMIC DNA]</scope>
    <source>
        <tissue evidence="2">Leaf</tissue>
    </source>
</reference>
<dbReference type="EMBL" id="CP039346">
    <property type="protein sequence ID" value="QCD84183.1"/>
    <property type="molecule type" value="Genomic_DNA"/>
</dbReference>
<gene>
    <name evidence="2" type="ORF">DEO72_LG2g4533</name>
</gene>
<feature type="compositionally biased region" description="Basic residues" evidence="1">
    <location>
        <begin position="9"/>
        <end position="29"/>
    </location>
</feature>
<evidence type="ECO:0000256" key="1">
    <source>
        <dbReference type="SAM" id="MobiDB-lite"/>
    </source>
</evidence>
<proteinExistence type="predicted"/>
<dbReference type="AlphaFoldDB" id="A0A4D6L6Q9"/>
<dbReference type="Proteomes" id="UP000501690">
    <property type="component" value="Linkage Group LG2"/>
</dbReference>